<keyword evidence="2" id="KW-1133">Transmembrane helix</keyword>
<keyword evidence="2" id="KW-0472">Membrane</keyword>
<dbReference type="STRING" id="1149755.A0A2J6QT50"/>
<evidence type="ECO:0000256" key="1">
    <source>
        <dbReference type="SAM" id="MobiDB-lite"/>
    </source>
</evidence>
<gene>
    <name evidence="3" type="ORF">L207DRAFT_642408</name>
</gene>
<feature type="transmembrane region" description="Helical" evidence="2">
    <location>
        <begin position="434"/>
        <end position="456"/>
    </location>
</feature>
<dbReference type="AlphaFoldDB" id="A0A2J6QT50"/>
<evidence type="ECO:0000313" key="4">
    <source>
        <dbReference type="Proteomes" id="UP000235786"/>
    </source>
</evidence>
<feature type="region of interest" description="Disordered" evidence="1">
    <location>
        <begin position="1"/>
        <end position="76"/>
    </location>
</feature>
<feature type="transmembrane region" description="Helical" evidence="2">
    <location>
        <begin position="235"/>
        <end position="254"/>
    </location>
</feature>
<keyword evidence="2" id="KW-0812">Transmembrane</keyword>
<sequence length="546" mass="61452">MDLLQPSPAKTGELRPTLIRNHTGMETPDGNSEHDKISVSAINNNTDATSIEPPGSLRTLSAPEPSSKLDLSARTVHGKTTPEKKPFIEKVVDAKASTLPAKVFERPRKRANKIRIAWQSIILFPFIFVPIVLVEVCVYPAIQYVGNLPLYDCTYSSVFAFQGIDLAFGRMTYAQAKGVDLVWNTIAGRGFDENCGKDAIPYELFCVLGVFTTSRKALWPLLKATFSKLTRQTRFILIWLLISTGYLLLFPTLIDAVSGYQAIQMTWLKLYNGSTVDLSNGLLSDSDNYMAEVIPRERPSLESLNITWQSQDDYFTGTMRGSFPGSYNMFFSSVAIFPGHYAYETVPVCINSTVSQLWFINSTAREGTETLSGALLNYTDPSCRDWFSLLEPGATFYTVFSPMTSEMFFNQTFLSQRANYECVSQDIYQWGFSYAWFLLTSCINAVWFFGTWIILLDSDHNSELMRKGRKFGTWRAVLDLAESLNRDLGPRACAYSEEEIEDAIKEQSSVRYRVDPGNDGVAHIGLSSSKIGREPFKLNWDQEYGE</sequence>
<evidence type="ECO:0000256" key="2">
    <source>
        <dbReference type="SAM" id="Phobius"/>
    </source>
</evidence>
<protein>
    <submittedName>
        <fullName evidence="3">Uncharacterized protein</fullName>
    </submittedName>
</protein>
<reference evidence="3 4" key="1">
    <citation type="submission" date="2016-04" db="EMBL/GenBank/DDBJ databases">
        <title>A degradative enzymes factory behind the ericoid mycorrhizal symbiosis.</title>
        <authorList>
            <consortium name="DOE Joint Genome Institute"/>
            <person name="Martino E."/>
            <person name="Morin E."/>
            <person name="Grelet G."/>
            <person name="Kuo A."/>
            <person name="Kohler A."/>
            <person name="Daghino S."/>
            <person name="Barry K."/>
            <person name="Choi C."/>
            <person name="Cichocki N."/>
            <person name="Clum A."/>
            <person name="Copeland A."/>
            <person name="Hainaut M."/>
            <person name="Haridas S."/>
            <person name="Labutti K."/>
            <person name="Lindquist E."/>
            <person name="Lipzen A."/>
            <person name="Khouja H.-R."/>
            <person name="Murat C."/>
            <person name="Ohm R."/>
            <person name="Olson A."/>
            <person name="Spatafora J."/>
            <person name="Veneault-Fourrey C."/>
            <person name="Henrissat B."/>
            <person name="Grigoriev I."/>
            <person name="Martin F."/>
            <person name="Perotto S."/>
        </authorList>
    </citation>
    <scope>NUCLEOTIDE SEQUENCE [LARGE SCALE GENOMIC DNA]</scope>
    <source>
        <strain evidence="3 4">F</strain>
    </source>
</reference>
<feature type="compositionally biased region" description="Polar residues" evidence="1">
    <location>
        <begin position="40"/>
        <end position="49"/>
    </location>
</feature>
<accession>A0A2J6QT50</accession>
<name>A0A2J6QT50_HYAVF</name>
<keyword evidence="4" id="KW-1185">Reference proteome</keyword>
<dbReference type="Proteomes" id="UP000235786">
    <property type="component" value="Unassembled WGS sequence"/>
</dbReference>
<dbReference type="EMBL" id="KZ613974">
    <property type="protein sequence ID" value="PMD29433.1"/>
    <property type="molecule type" value="Genomic_DNA"/>
</dbReference>
<feature type="transmembrane region" description="Helical" evidence="2">
    <location>
        <begin position="116"/>
        <end position="142"/>
    </location>
</feature>
<organism evidence="3 4">
    <name type="scientific">Hyaloscypha variabilis (strain UAMH 11265 / GT02V1 / F)</name>
    <name type="common">Meliniomyces variabilis</name>
    <dbReference type="NCBI Taxonomy" id="1149755"/>
    <lineage>
        <taxon>Eukaryota</taxon>
        <taxon>Fungi</taxon>
        <taxon>Dikarya</taxon>
        <taxon>Ascomycota</taxon>
        <taxon>Pezizomycotina</taxon>
        <taxon>Leotiomycetes</taxon>
        <taxon>Helotiales</taxon>
        <taxon>Hyaloscyphaceae</taxon>
        <taxon>Hyaloscypha</taxon>
        <taxon>Hyaloscypha variabilis</taxon>
    </lineage>
</organism>
<proteinExistence type="predicted"/>
<evidence type="ECO:0000313" key="3">
    <source>
        <dbReference type="EMBL" id="PMD29433.1"/>
    </source>
</evidence>
<dbReference type="OrthoDB" id="3903561at2759"/>